<evidence type="ECO:0000313" key="3">
    <source>
        <dbReference type="Proteomes" id="UP000011648"/>
    </source>
</evidence>
<feature type="region of interest" description="Disordered" evidence="1">
    <location>
        <begin position="1"/>
        <end position="34"/>
    </location>
</feature>
<evidence type="ECO:0000313" key="2">
    <source>
        <dbReference type="EMBL" id="ELY95391.1"/>
    </source>
</evidence>
<name>M0AAH1_9EURY</name>
<organism evidence="2 3">
    <name type="scientific">Natrialba taiwanensis DSM 12281</name>
    <dbReference type="NCBI Taxonomy" id="1230458"/>
    <lineage>
        <taxon>Archaea</taxon>
        <taxon>Methanobacteriati</taxon>
        <taxon>Methanobacteriota</taxon>
        <taxon>Stenosarchaea group</taxon>
        <taxon>Halobacteria</taxon>
        <taxon>Halobacteriales</taxon>
        <taxon>Natrialbaceae</taxon>
        <taxon>Natrialba</taxon>
    </lineage>
</organism>
<dbReference type="Proteomes" id="UP000011648">
    <property type="component" value="Unassembled WGS sequence"/>
</dbReference>
<dbReference type="InterPro" id="IPR029058">
    <property type="entry name" value="AB_hydrolase_fold"/>
</dbReference>
<keyword evidence="3" id="KW-1185">Reference proteome</keyword>
<dbReference type="Gene3D" id="3.40.50.1820">
    <property type="entry name" value="alpha/beta hydrolase"/>
    <property type="match status" value="1"/>
</dbReference>
<comment type="caution">
    <text evidence="2">The sequence shown here is derived from an EMBL/GenBank/DDBJ whole genome shotgun (WGS) entry which is preliminary data.</text>
</comment>
<dbReference type="SUPFAM" id="SSF53474">
    <property type="entry name" value="alpha/beta-Hydrolases"/>
    <property type="match status" value="1"/>
</dbReference>
<dbReference type="PROSITE" id="PS51318">
    <property type="entry name" value="TAT"/>
    <property type="match status" value="1"/>
</dbReference>
<dbReference type="PATRIC" id="fig|1230458.4.peg.775"/>
<evidence type="ECO:0008006" key="4">
    <source>
        <dbReference type="Google" id="ProtNLM"/>
    </source>
</evidence>
<feature type="region of interest" description="Disordered" evidence="1">
    <location>
        <begin position="287"/>
        <end position="306"/>
    </location>
</feature>
<dbReference type="OrthoDB" id="11236at2157"/>
<sequence>MAENNSHSASRDASTPATRDRRATAETESTATTRRSLLAATGATVVGAAGLSATTTTATAAPWDIDVIEIDEGLFGWSADGSLPVADELFVFIHGWFGDSTARSQADDVLQSIQSGGFSPDESVVLEWPASTANYFGAESDTEDVGEVAAELAEEFYGDGGGNIRLVGHSLGGRCVLWTADKLSAGYELETVAPLGAAADGSEVCGSPWNDGLDNACEVRNYHSENDSTVGGAYGGFGDTALGTEGAGCTPAANYTDIDVTASVGSHLAYLGDSTVGSDLADAILSGSCDGTDDDDNSDDDDGGWW</sequence>
<reference evidence="2 3" key="1">
    <citation type="journal article" date="2014" name="PLoS Genet.">
        <title>Phylogenetically driven sequencing of extremely halophilic archaea reveals strategies for static and dynamic osmo-response.</title>
        <authorList>
            <person name="Becker E.A."/>
            <person name="Seitzer P.M."/>
            <person name="Tritt A."/>
            <person name="Larsen D."/>
            <person name="Krusor M."/>
            <person name="Yao A.I."/>
            <person name="Wu D."/>
            <person name="Madern D."/>
            <person name="Eisen J.A."/>
            <person name="Darling A.E."/>
            <person name="Facciotti M.T."/>
        </authorList>
    </citation>
    <scope>NUCLEOTIDE SEQUENCE [LARGE SCALE GENOMIC DNA]</scope>
    <source>
        <strain evidence="2 3">DSM 12281</strain>
    </source>
</reference>
<feature type="compositionally biased region" description="Acidic residues" evidence="1">
    <location>
        <begin position="291"/>
        <end position="306"/>
    </location>
</feature>
<dbReference type="InterPro" id="IPR006311">
    <property type="entry name" value="TAT_signal"/>
</dbReference>
<gene>
    <name evidence="2" type="ORF">C484_03850</name>
</gene>
<accession>M0AAH1</accession>
<dbReference type="RefSeq" id="WP_006824644.1">
    <property type="nucleotide sequence ID" value="NZ_AOIL01000013.1"/>
</dbReference>
<proteinExistence type="predicted"/>
<protein>
    <recommendedName>
        <fullName evidence="4">Alpha/beta hydrolase</fullName>
    </recommendedName>
</protein>
<dbReference type="AlphaFoldDB" id="M0AAH1"/>
<dbReference type="EMBL" id="AOIL01000013">
    <property type="protein sequence ID" value="ELY95391.1"/>
    <property type="molecule type" value="Genomic_DNA"/>
</dbReference>
<evidence type="ECO:0000256" key="1">
    <source>
        <dbReference type="SAM" id="MobiDB-lite"/>
    </source>
</evidence>